<evidence type="ECO:0000313" key="1">
    <source>
        <dbReference type="EMBL" id="SPY45172.1"/>
    </source>
</evidence>
<accession>A0A2T3Q8G4</accession>
<dbReference type="EMBL" id="UATL01000006">
    <property type="protein sequence ID" value="SPY45172.1"/>
    <property type="molecule type" value="Genomic_DNA"/>
</dbReference>
<sequence>MKKSTSTLCSLLRKHLAQWPSGARCACQNERGDILFWRAPPETVRGVIEKPNPYQYNQLQRHSLCLIDTLFDEDDRVFLACDRPLSVVTIEDFVGV</sequence>
<dbReference type="RefSeq" id="WP_036766180.1">
    <property type="nucleotide sequence ID" value="NZ_PYOG01000037.1"/>
</dbReference>
<dbReference type="OrthoDB" id="6400230at2"/>
<reference evidence="1 2" key="1">
    <citation type="submission" date="2018-06" db="EMBL/GenBank/DDBJ databases">
        <authorList>
            <consortium name="Pathogen Informatics"/>
            <person name="Doyle S."/>
        </authorList>
    </citation>
    <scope>NUCLEOTIDE SEQUENCE [LARGE SCALE GENOMIC DNA]</scope>
    <source>
        <strain evidence="1 2">NCTC11647</strain>
    </source>
</reference>
<proteinExistence type="predicted"/>
<dbReference type="AlphaFoldDB" id="A0A2T3Q8G4"/>
<gene>
    <name evidence="1" type="ORF">NCTC11647_03956</name>
</gene>
<protein>
    <submittedName>
        <fullName evidence="1">Uncharacterized protein</fullName>
    </submittedName>
</protein>
<evidence type="ECO:0000313" key="2">
    <source>
        <dbReference type="Proteomes" id="UP000251647"/>
    </source>
</evidence>
<organism evidence="1 2">
    <name type="scientific">Photobacterium damselae</name>
    <dbReference type="NCBI Taxonomy" id="38293"/>
    <lineage>
        <taxon>Bacteria</taxon>
        <taxon>Pseudomonadati</taxon>
        <taxon>Pseudomonadota</taxon>
        <taxon>Gammaproteobacteria</taxon>
        <taxon>Vibrionales</taxon>
        <taxon>Vibrionaceae</taxon>
        <taxon>Photobacterium</taxon>
    </lineage>
</organism>
<dbReference type="Proteomes" id="UP000251647">
    <property type="component" value="Unassembled WGS sequence"/>
</dbReference>
<name>A0A2T3Q8G4_PHODM</name>